<name>A0A1A8YYQ6_PLAOA</name>
<gene>
    <name evidence="2" type="ORF">POVWA2_030990</name>
</gene>
<evidence type="ECO:0000256" key="1">
    <source>
        <dbReference type="SAM" id="MobiDB-lite"/>
    </source>
</evidence>
<protein>
    <submittedName>
        <fullName evidence="2">Uncharacterized protein</fullName>
    </submittedName>
</protein>
<accession>A0A1A8YYQ6</accession>
<evidence type="ECO:0000313" key="2">
    <source>
        <dbReference type="EMBL" id="SBT36599.1"/>
    </source>
</evidence>
<reference evidence="3" key="1">
    <citation type="submission" date="2016-05" db="EMBL/GenBank/DDBJ databases">
        <authorList>
            <person name="Naeem Raeece"/>
        </authorList>
    </citation>
    <scope>NUCLEOTIDE SEQUENCE [LARGE SCALE GENOMIC DNA]</scope>
</reference>
<organism evidence="2 3">
    <name type="scientific">Plasmodium ovale wallikeri</name>
    <dbReference type="NCBI Taxonomy" id="864142"/>
    <lineage>
        <taxon>Eukaryota</taxon>
        <taxon>Sar</taxon>
        <taxon>Alveolata</taxon>
        <taxon>Apicomplexa</taxon>
        <taxon>Aconoidasida</taxon>
        <taxon>Haemosporida</taxon>
        <taxon>Plasmodiidae</taxon>
        <taxon>Plasmodium</taxon>
        <taxon>Plasmodium (Plasmodium)</taxon>
    </lineage>
</organism>
<dbReference type="Proteomes" id="UP000078550">
    <property type="component" value="Unassembled WGS sequence"/>
</dbReference>
<proteinExistence type="predicted"/>
<feature type="compositionally biased region" description="Basic and acidic residues" evidence="1">
    <location>
        <begin position="14"/>
        <end position="50"/>
    </location>
</feature>
<sequence length="103" mass="11423">MHVAQRGRGGGGGDRTKNEAKWRGKVERQSGEAKWRGIVERQSGEAKWSGKVERQSGAKIHGMKWKECWSKVGEIRLVIRVVGVVSSNGKEPVVVQVSLFCVH</sequence>
<evidence type="ECO:0000313" key="3">
    <source>
        <dbReference type="Proteomes" id="UP000078550"/>
    </source>
</evidence>
<feature type="region of interest" description="Disordered" evidence="1">
    <location>
        <begin position="1"/>
        <end position="50"/>
    </location>
</feature>
<dbReference type="EMBL" id="FLRE01000120">
    <property type="protein sequence ID" value="SBT36599.1"/>
    <property type="molecule type" value="Genomic_DNA"/>
</dbReference>
<dbReference type="AlphaFoldDB" id="A0A1A8YYQ6"/>